<dbReference type="EMBL" id="BDUD01000001">
    <property type="protein sequence ID" value="GBG18348.1"/>
    <property type="molecule type" value="Genomic_DNA"/>
</dbReference>
<comment type="caution">
    <text evidence="2">The sequence shown here is derived from an EMBL/GenBank/DDBJ whole genome shotgun (WGS) entry which is preliminary data.</text>
</comment>
<feature type="transmembrane region" description="Helical" evidence="1">
    <location>
        <begin position="20"/>
        <end position="41"/>
    </location>
</feature>
<reference evidence="2 3" key="1">
    <citation type="submission" date="2017-06" db="EMBL/GenBank/DDBJ databases">
        <title>Genome sequencing of cyanobaciteial culture collection at National Institute for Environmental Studies (NIES).</title>
        <authorList>
            <person name="Hirose Y."/>
            <person name="Shimura Y."/>
            <person name="Fujisawa T."/>
            <person name="Nakamura Y."/>
            <person name="Kawachi M."/>
        </authorList>
    </citation>
    <scope>NUCLEOTIDE SEQUENCE [LARGE SCALE GENOMIC DNA]</scope>
    <source>
        <strain evidence="2 3">NIES-4072</strain>
    </source>
</reference>
<evidence type="ECO:0000313" key="2">
    <source>
        <dbReference type="EMBL" id="GBG18348.1"/>
    </source>
</evidence>
<protein>
    <submittedName>
        <fullName evidence="2">Uncharacterized protein</fullName>
    </submittedName>
</protein>
<keyword evidence="1" id="KW-0472">Membrane</keyword>
<organism evidence="2 3">
    <name type="scientific">Nostoc commune NIES-4072</name>
    <dbReference type="NCBI Taxonomy" id="2005467"/>
    <lineage>
        <taxon>Bacteria</taxon>
        <taxon>Bacillati</taxon>
        <taxon>Cyanobacteriota</taxon>
        <taxon>Cyanophyceae</taxon>
        <taxon>Nostocales</taxon>
        <taxon>Nostocaceae</taxon>
        <taxon>Nostoc</taxon>
    </lineage>
</organism>
<proteinExistence type="predicted"/>
<name>A0A2R5FLL7_NOSCO</name>
<sequence>MTQNTLVDKTFRDNEGNIVVAQAPNLPLIIWIVTSLLTLVFPSGKINTLLDLVAYGSLFTWAWLELFQGVNYFRRALGFVVLVGLIGFKLQYFSIN</sequence>
<gene>
    <name evidence="2" type="ORF">NIES4072_20120</name>
</gene>
<dbReference type="RefSeq" id="WP_109008381.1">
    <property type="nucleotide sequence ID" value="NZ_BDUD01000001.1"/>
</dbReference>
<keyword evidence="1" id="KW-0812">Transmembrane</keyword>
<accession>A0A2R5FLL7</accession>
<evidence type="ECO:0000313" key="3">
    <source>
        <dbReference type="Proteomes" id="UP000245124"/>
    </source>
</evidence>
<dbReference type="OrthoDB" id="532298at2"/>
<feature type="transmembrane region" description="Helical" evidence="1">
    <location>
        <begin position="48"/>
        <end position="64"/>
    </location>
</feature>
<dbReference type="Proteomes" id="UP000245124">
    <property type="component" value="Unassembled WGS sequence"/>
</dbReference>
<dbReference type="AlphaFoldDB" id="A0A2R5FLL7"/>
<keyword evidence="1" id="KW-1133">Transmembrane helix</keyword>
<evidence type="ECO:0000256" key="1">
    <source>
        <dbReference type="SAM" id="Phobius"/>
    </source>
</evidence>
<feature type="transmembrane region" description="Helical" evidence="1">
    <location>
        <begin position="76"/>
        <end position="95"/>
    </location>
</feature>
<keyword evidence="3" id="KW-1185">Reference proteome</keyword>